<proteinExistence type="predicted"/>
<gene>
    <name evidence="1" type="ORF">ERS852473_00603</name>
</gene>
<accession>A0ABP2AMX9</accession>
<keyword evidence="2" id="KW-1185">Reference proteome</keyword>
<dbReference type="Pfam" id="PF13783">
    <property type="entry name" value="DUF4177"/>
    <property type="match status" value="1"/>
</dbReference>
<reference evidence="1 2" key="1">
    <citation type="submission" date="2015-09" db="EMBL/GenBank/DDBJ databases">
        <authorList>
            <consortium name="Pathogen Informatics"/>
            <person name="Wu L."/>
            <person name="Ma J."/>
        </authorList>
    </citation>
    <scope>NUCLEOTIDE SEQUENCE [LARGE SCALE GENOMIC DNA]</scope>
    <source>
        <strain evidence="1 2">2789STDY5834858</strain>
    </source>
</reference>
<evidence type="ECO:0000313" key="1">
    <source>
        <dbReference type="EMBL" id="CUN60429.1"/>
    </source>
</evidence>
<sequence>MYKYLCVEANSKNMIKQANHREIIESYSKEGWRFISAIPTKFDPTFGSPTKFDLIFEKTID</sequence>
<dbReference type="Proteomes" id="UP000095488">
    <property type="component" value="Unassembled WGS sequence"/>
</dbReference>
<evidence type="ECO:0000313" key="2">
    <source>
        <dbReference type="Proteomes" id="UP000095488"/>
    </source>
</evidence>
<comment type="caution">
    <text evidence="1">The sequence shown here is derived from an EMBL/GenBank/DDBJ whole genome shotgun (WGS) entry which is preliminary data.</text>
</comment>
<protein>
    <recommendedName>
        <fullName evidence="3">DUF4177 domain-containing protein</fullName>
    </recommendedName>
</protein>
<dbReference type="InterPro" id="IPR025234">
    <property type="entry name" value="YjzH-like"/>
</dbReference>
<dbReference type="EMBL" id="CYZR01000002">
    <property type="protein sequence ID" value="CUN60429.1"/>
    <property type="molecule type" value="Genomic_DNA"/>
</dbReference>
<name>A0ABP2AMX9_SARVE</name>
<evidence type="ECO:0008006" key="3">
    <source>
        <dbReference type="Google" id="ProtNLM"/>
    </source>
</evidence>
<organism evidence="1 2">
    <name type="scientific">Sarcina ventriculi</name>
    <name type="common">Clostridium ventriculi</name>
    <dbReference type="NCBI Taxonomy" id="1267"/>
    <lineage>
        <taxon>Bacteria</taxon>
        <taxon>Bacillati</taxon>
        <taxon>Bacillota</taxon>
        <taxon>Clostridia</taxon>
        <taxon>Eubacteriales</taxon>
        <taxon>Clostridiaceae</taxon>
        <taxon>Sarcina</taxon>
    </lineage>
</organism>
<dbReference type="RefSeq" id="WP_055257513.1">
    <property type="nucleotide sequence ID" value="NZ_BCMV01000042.1"/>
</dbReference>